<gene>
    <name evidence="1" type="ORF">CLIM01_15181</name>
</gene>
<evidence type="ECO:0000313" key="1">
    <source>
        <dbReference type="EMBL" id="KAK0367462.1"/>
    </source>
</evidence>
<dbReference type="EMBL" id="JARUPT010001474">
    <property type="protein sequence ID" value="KAK0367462.1"/>
    <property type="molecule type" value="Genomic_DNA"/>
</dbReference>
<proteinExistence type="predicted"/>
<keyword evidence="2" id="KW-1185">Reference proteome</keyword>
<name>A0ABQ9P5T2_9PEZI</name>
<accession>A0ABQ9P5T2</accession>
<reference evidence="1" key="1">
    <citation type="submission" date="2023-04" db="EMBL/GenBank/DDBJ databases">
        <title>Colletotrichum limetticola genome sequence.</title>
        <authorList>
            <person name="Baroncelli R."/>
        </authorList>
    </citation>
    <scope>NUCLEOTIDE SEQUENCE</scope>
    <source>
        <strain evidence="1">KLA-Anderson</strain>
    </source>
</reference>
<dbReference type="Proteomes" id="UP001169217">
    <property type="component" value="Unassembled WGS sequence"/>
</dbReference>
<comment type="caution">
    <text evidence="1">The sequence shown here is derived from an EMBL/GenBank/DDBJ whole genome shotgun (WGS) entry which is preliminary data.</text>
</comment>
<sequence>MCNYTQREFHCGHVRWIVSRWCPVYTRTQRRCPPCVTHFEYRGDEVCGECKPSAPIVWESMIRRYKFFIVAGVIWLSRTATTPHWVNKSQKDYGSLRDLYGGDVKELVESETDLVPECSACNRVRIH</sequence>
<protein>
    <submittedName>
        <fullName evidence="1">Uncharacterized protein</fullName>
    </submittedName>
</protein>
<organism evidence="1 2">
    <name type="scientific">Colletotrichum limetticola</name>
    <dbReference type="NCBI Taxonomy" id="1209924"/>
    <lineage>
        <taxon>Eukaryota</taxon>
        <taxon>Fungi</taxon>
        <taxon>Dikarya</taxon>
        <taxon>Ascomycota</taxon>
        <taxon>Pezizomycotina</taxon>
        <taxon>Sordariomycetes</taxon>
        <taxon>Hypocreomycetidae</taxon>
        <taxon>Glomerellales</taxon>
        <taxon>Glomerellaceae</taxon>
        <taxon>Colletotrichum</taxon>
        <taxon>Colletotrichum acutatum species complex</taxon>
    </lineage>
</organism>
<evidence type="ECO:0000313" key="2">
    <source>
        <dbReference type="Proteomes" id="UP001169217"/>
    </source>
</evidence>